<evidence type="ECO:0000313" key="1">
    <source>
        <dbReference type="EMBL" id="MFC7318602.1"/>
    </source>
</evidence>
<dbReference type="PROSITE" id="PS51257">
    <property type="entry name" value="PROKAR_LIPOPROTEIN"/>
    <property type="match status" value="1"/>
</dbReference>
<gene>
    <name evidence="1" type="ORF">ACFQPE_17655</name>
</gene>
<reference evidence="1 2" key="1">
    <citation type="journal article" date="2019" name="Int. J. Syst. Evol. Microbiol.">
        <title>The Global Catalogue of Microorganisms (GCM) 10K type strain sequencing project: providing services to taxonomists for standard genome sequencing and annotation.</title>
        <authorList>
            <consortium name="The Broad Institute Genomics Platform"/>
            <consortium name="The Broad Institute Genome Sequencing Center for Infectious Disease"/>
            <person name="Wu L."/>
            <person name="Ma J."/>
        </authorList>
    </citation>
    <scope>NUCLEOTIDE SEQUENCE [LARGE SCALE GENOMIC DNA]</scope>
    <source>
        <strain evidence="1 2">PSR21</strain>
    </source>
</reference>
<dbReference type="Pfam" id="PF03401">
    <property type="entry name" value="TctC"/>
    <property type="match status" value="1"/>
</dbReference>
<dbReference type="GeneID" id="79317209"/>
<evidence type="ECO:0000313" key="2">
    <source>
        <dbReference type="Proteomes" id="UP001596547"/>
    </source>
</evidence>
<comment type="caution">
    <text evidence="1">The sequence shown here is derived from an EMBL/GenBank/DDBJ whole genome shotgun (WGS) entry which is preliminary data.</text>
</comment>
<dbReference type="Proteomes" id="UP001596547">
    <property type="component" value="Unassembled WGS sequence"/>
</dbReference>
<dbReference type="CDD" id="cd07012">
    <property type="entry name" value="PBP2_Bug_TTT"/>
    <property type="match status" value="1"/>
</dbReference>
<dbReference type="InterPro" id="IPR042100">
    <property type="entry name" value="Bug_dom1"/>
</dbReference>
<name>A0ABD6ADU9_9EURY</name>
<dbReference type="SUPFAM" id="SSF53850">
    <property type="entry name" value="Periplasmic binding protein-like II"/>
    <property type="match status" value="1"/>
</dbReference>
<dbReference type="InterPro" id="IPR005064">
    <property type="entry name" value="BUG"/>
</dbReference>
<dbReference type="PANTHER" id="PTHR42928:SF5">
    <property type="entry name" value="BLR1237 PROTEIN"/>
    <property type="match status" value="1"/>
</dbReference>
<accession>A0ABD6ADU9</accession>
<dbReference type="PANTHER" id="PTHR42928">
    <property type="entry name" value="TRICARBOXYLATE-BINDING PROTEIN"/>
    <property type="match status" value="1"/>
</dbReference>
<proteinExistence type="predicted"/>
<dbReference type="Gene3D" id="3.40.190.150">
    <property type="entry name" value="Bordetella uptake gene, domain 1"/>
    <property type="match status" value="1"/>
</dbReference>
<dbReference type="EMBL" id="JBHTBF010000003">
    <property type="protein sequence ID" value="MFC7318602.1"/>
    <property type="molecule type" value="Genomic_DNA"/>
</dbReference>
<dbReference type="PIRSF" id="PIRSF017082">
    <property type="entry name" value="YflP"/>
    <property type="match status" value="1"/>
</dbReference>
<sequence>MNRRTFIKAGIGTGAIGLAGCVGSLPGEGGGGGGGNDSGGGSYPSKEITVIVPWAQGGGTDRSTRALTPTWSKKIGANFVVQNYPGGSTQVGGENLYNATPDGYTVAMWNLPQMQATWLFQDAPYTADDFDFIGTNHWDPTMWFAPKDVPYEDMKEFIDYAKENSVTVGTTAAIGNTALSALLVKDTYDVKMKLVNMEGGTPTRQAVLAGDVDAAVNQPWAFNPSNIGKVTSLGSHTPEPQELWPDTPSFKELGLTDLPRVEEGLGQWKLQVTPGGLKDEYPDRFEKLVTSYEEAMKADEYRQRAKEQGNLDKILRYNGPEKTQEIVDENTEFMREYKPLFDEFQQG</sequence>
<keyword evidence="2" id="KW-1185">Reference proteome</keyword>
<dbReference type="RefSeq" id="WP_276306559.1">
    <property type="nucleotide sequence ID" value="NZ_CP119993.1"/>
</dbReference>
<dbReference type="AlphaFoldDB" id="A0ABD6ADU9"/>
<organism evidence="1 2">
    <name type="scientific">Halomarina halobia</name>
    <dbReference type="NCBI Taxonomy" id="3033386"/>
    <lineage>
        <taxon>Archaea</taxon>
        <taxon>Methanobacteriati</taxon>
        <taxon>Methanobacteriota</taxon>
        <taxon>Stenosarchaea group</taxon>
        <taxon>Halobacteria</taxon>
        <taxon>Halobacteriales</taxon>
        <taxon>Natronomonadaceae</taxon>
        <taxon>Halomarina</taxon>
    </lineage>
</organism>
<protein>
    <submittedName>
        <fullName evidence="1">Tripartite tricarboxylate transporter substrate binding protein</fullName>
    </submittedName>
</protein>
<dbReference type="Gene3D" id="3.40.190.10">
    <property type="entry name" value="Periplasmic binding protein-like II"/>
    <property type="match status" value="1"/>
</dbReference>